<dbReference type="PANTHER" id="PTHR33115">
    <property type="entry name" value="ARM REPEAT SUPERFAMILY PROTEIN"/>
    <property type="match status" value="1"/>
</dbReference>
<evidence type="ECO:0000313" key="1">
    <source>
        <dbReference type="EMBL" id="WVZ95093.1"/>
    </source>
</evidence>
<name>A0AAQ3UPE0_PASNO</name>
<gene>
    <name evidence="1" type="ORF">U9M48_040897</name>
</gene>
<dbReference type="EMBL" id="CP144753">
    <property type="protein sequence ID" value="WVZ95093.1"/>
    <property type="molecule type" value="Genomic_DNA"/>
</dbReference>
<dbReference type="PANTHER" id="PTHR33115:SF43">
    <property type="entry name" value="BLE2 PROTEIN"/>
    <property type="match status" value="1"/>
</dbReference>
<dbReference type="AlphaFoldDB" id="A0AAQ3UPE0"/>
<evidence type="ECO:0000313" key="2">
    <source>
        <dbReference type="Proteomes" id="UP001341281"/>
    </source>
</evidence>
<protein>
    <submittedName>
        <fullName evidence="1">Uncharacterized protein</fullName>
    </submittedName>
</protein>
<sequence>MLIHELDAKEDLEFALQKVMETIKAAGEGKQLEAVLAAASQIGYVIPKYFAKELDENLAKKLVHTLRSNRKPCPEYPRIRRALIELVICIVRSCPPEPFTSVFRDKGVKDALDMVRRTSSSRLEKYMVFVGGEGMVLESTPLADLVDEAKKLLFTHDQATQTKGA</sequence>
<reference evidence="1 2" key="1">
    <citation type="submission" date="2024-02" db="EMBL/GenBank/DDBJ databases">
        <title>High-quality chromosome-scale genome assembly of Pensacola bahiagrass (Paspalum notatum Flugge var. saurae).</title>
        <authorList>
            <person name="Vega J.M."/>
            <person name="Podio M."/>
            <person name="Orjuela J."/>
            <person name="Siena L.A."/>
            <person name="Pessino S.C."/>
            <person name="Combes M.C."/>
            <person name="Mariac C."/>
            <person name="Albertini E."/>
            <person name="Pupilli F."/>
            <person name="Ortiz J.P.A."/>
            <person name="Leblanc O."/>
        </authorList>
    </citation>
    <scope>NUCLEOTIDE SEQUENCE [LARGE SCALE GENOMIC DNA]</scope>
    <source>
        <strain evidence="1">R1</strain>
        <tissue evidence="1">Leaf</tissue>
    </source>
</reference>
<accession>A0AAQ3UPE0</accession>
<dbReference type="Proteomes" id="UP001341281">
    <property type="component" value="Chromosome 09"/>
</dbReference>
<proteinExistence type="predicted"/>
<organism evidence="1 2">
    <name type="scientific">Paspalum notatum var. saurae</name>
    <dbReference type="NCBI Taxonomy" id="547442"/>
    <lineage>
        <taxon>Eukaryota</taxon>
        <taxon>Viridiplantae</taxon>
        <taxon>Streptophyta</taxon>
        <taxon>Embryophyta</taxon>
        <taxon>Tracheophyta</taxon>
        <taxon>Spermatophyta</taxon>
        <taxon>Magnoliopsida</taxon>
        <taxon>Liliopsida</taxon>
        <taxon>Poales</taxon>
        <taxon>Poaceae</taxon>
        <taxon>PACMAD clade</taxon>
        <taxon>Panicoideae</taxon>
        <taxon>Andropogonodae</taxon>
        <taxon>Paspaleae</taxon>
        <taxon>Paspalinae</taxon>
        <taxon>Paspalum</taxon>
    </lineage>
</organism>
<keyword evidence="2" id="KW-1185">Reference proteome</keyword>